<organism evidence="1 2">
    <name type="scientific">Streptococcus mitis</name>
    <dbReference type="NCBI Taxonomy" id="28037"/>
    <lineage>
        <taxon>Bacteria</taxon>
        <taxon>Bacillati</taxon>
        <taxon>Bacillota</taxon>
        <taxon>Bacilli</taxon>
        <taxon>Lactobacillales</taxon>
        <taxon>Streptococcaceae</taxon>
        <taxon>Streptococcus</taxon>
        <taxon>Streptococcus mitis group</taxon>
    </lineage>
</organism>
<dbReference type="RefSeq" id="WP_125447517.1">
    <property type="nucleotide sequence ID" value="NZ_RJNH01000004.1"/>
</dbReference>
<evidence type="ECO:0000313" key="1">
    <source>
        <dbReference type="EMBL" id="RSI61680.1"/>
    </source>
</evidence>
<sequence>MGLSYAPQYTWTDHFAQRAQERFEVNADSLSKWVGRQIASLTIYDSTVEQRPEEKKYVSDYGVIFVCNTIEQKFITCYEANDVIMEGKKITIHEYNVDSFKEEVENLARKYYLKDAKEMLLSVESHLNSFQEISQKIMSGRLTRQNYHLLGKLIDEFHAVKAAMRVIETKRNDFNI</sequence>
<comment type="caution">
    <text evidence="1">The sequence shown here is derived from an EMBL/GenBank/DDBJ whole genome shotgun (WGS) entry which is preliminary data.</text>
</comment>
<dbReference type="Proteomes" id="UP000278653">
    <property type="component" value="Unassembled WGS sequence"/>
</dbReference>
<dbReference type="EMBL" id="RJNH01000004">
    <property type="protein sequence ID" value="RSI61680.1"/>
    <property type="molecule type" value="Genomic_DNA"/>
</dbReference>
<protein>
    <submittedName>
        <fullName evidence="1">Uncharacterized protein</fullName>
    </submittedName>
</protein>
<evidence type="ECO:0000313" key="2">
    <source>
        <dbReference type="Proteomes" id="UP000278653"/>
    </source>
</evidence>
<dbReference type="AlphaFoldDB" id="A0A3R9J1G7"/>
<reference evidence="1 2" key="1">
    <citation type="submission" date="2018-11" db="EMBL/GenBank/DDBJ databases">
        <title>Species Designations Belie Phenotypic and Genotypic Heterogeneity in Oral Streptococci.</title>
        <authorList>
            <person name="Velsko I."/>
        </authorList>
    </citation>
    <scope>NUCLEOTIDE SEQUENCE [LARGE SCALE GENOMIC DNA]</scope>
    <source>
        <strain evidence="1 2">BCC15</strain>
    </source>
</reference>
<accession>A0A3R9J1G7</accession>
<proteinExistence type="predicted"/>
<gene>
    <name evidence="1" type="ORF">D8865_05000</name>
</gene>
<name>A0A3R9J1G7_STRMT</name>